<dbReference type="InterPro" id="IPR039261">
    <property type="entry name" value="FNR_nucleotide-bd"/>
</dbReference>
<evidence type="ECO:0000256" key="5">
    <source>
        <dbReference type="ARBA" id="ARBA00022827"/>
    </source>
</evidence>
<protein>
    <submittedName>
        <fullName evidence="11">Ring-1,2-phenylacetyl-CoA epoxidase subunit PaaE</fullName>
    </submittedName>
</protein>
<evidence type="ECO:0000259" key="10">
    <source>
        <dbReference type="PROSITE" id="PS51384"/>
    </source>
</evidence>
<dbReference type="PROSITE" id="PS51384">
    <property type="entry name" value="FAD_FR"/>
    <property type="match status" value="1"/>
</dbReference>
<dbReference type="CDD" id="cd00207">
    <property type="entry name" value="fer2"/>
    <property type="match status" value="1"/>
</dbReference>
<dbReference type="InterPro" id="IPR036010">
    <property type="entry name" value="2Fe-2S_ferredoxin-like_sf"/>
</dbReference>
<dbReference type="Gene3D" id="3.40.50.80">
    <property type="entry name" value="Nucleotide-binding domain of ferredoxin-NADP reductase (FNR) module"/>
    <property type="match status" value="1"/>
</dbReference>
<dbReference type="Pfam" id="PF00175">
    <property type="entry name" value="NAD_binding_1"/>
    <property type="match status" value="1"/>
</dbReference>
<dbReference type="GO" id="GO:0050660">
    <property type="term" value="F:flavin adenine dinucleotide binding"/>
    <property type="evidence" value="ECO:0007669"/>
    <property type="project" value="TreeGrafter"/>
</dbReference>
<dbReference type="InterPro" id="IPR001433">
    <property type="entry name" value="OxRdtase_FAD/NAD-bd"/>
</dbReference>
<evidence type="ECO:0000313" key="12">
    <source>
        <dbReference type="Proteomes" id="UP000295620"/>
    </source>
</evidence>
<dbReference type="PROSITE" id="PS00197">
    <property type="entry name" value="2FE2S_FER_1"/>
    <property type="match status" value="1"/>
</dbReference>
<dbReference type="PANTHER" id="PTHR47354">
    <property type="entry name" value="NADH OXIDOREDUCTASE HCR"/>
    <property type="match status" value="1"/>
</dbReference>
<evidence type="ECO:0000256" key="6">
    <source>
        <dbReference type="ARBA" id="ARBA00023002"/>
    </source>
</evidence>
<dbReference type="Pfam" id="PF00970">
    <property type="entry name" value="FAD_binding_6"/>
    <property type="match status" value="1"/>
</dbReference>
<sequence length="350" mass="39528">MGLMKLQIKTMTYGPGETLILSFEVLEGDKPTYLAGQFLTFVFDIQGRELRRSYSLCSSPDVDEPLAISIKRVENGEISRLLHHRTVVGDVLYAMQPNGIFVYHPNPALKRTVFLFAAGVGITPVYAIIKTALVKETHSKIVLIYSNRSADESLFYEELTALQSKHPDRLKVIFAFSQSKNLLMARLNVSLIERLVAEHMEFDKQQALFYTCGPIDYMVTCRITLLKLGYDITQIKRETFVLPEDEADDDDMSEKQIRDANTYTVNLNYKGVVYSLSVPYNRTILQEALSHHIDLPYSCRAGICSTCTATCTTGNVRMDYNEVLMDHEIAAGRVLVCTGHPTENNTTLVW</sequence>
<keyword evidence="8" id="KW-0411">Iron-sulfur</keyword>
<keyword evidence="3" id="KW-0001">2Fe-2S</keyword>
<dbReference type="Gene3D" id="3.10.20.30">
    <property type="match status" value="1"/>
</dbReference>
<dbReference type="PRINTS" id="PR00406">
    <property type="entry name" value="CYTB5RDTASE"/>
</dbReference>
<dbReference type="SUPFAM" id="SSF63380">
    <property type="entry name" value="Riboflavin synthase domain-like"/>
    <property type="match status" value="1"/>
</dbReference>
<comment type="caution">
    <text evidence="11">The sequence shown here is derived from an EMBL/GenBank/DDBJ whole genome shotgun (WGS) entry which is preliminary data.</text>
</comment>
<accession>A0A4R6SSX4</accession>
<keyword evidence="4" id="KW-0479">Metal-binding</keyword>
<name>A0A4R6SSX4_9SPHI</name>
<evidence type="ECO:0000256" key="3">
    <source>
        <dbReference type="ARBA" id="ARBA00022714"/>
    </source>
</evidence>
<dbReference type="InterPro" id="IPR017927">
    <property type="entry name" value="FAD-bd_FR_type"/>
</dbReference>
<evidence type="ECO:0000256" key="8">
    <source>
        <dbReference type="ARBA" id="ARBA00023014"/>
    </source>
</evidence>
<dbReference type="SUPFAM" id="SSF52343">
    <property type="entry name" value="Ferredoxin reductase-like, C-terminal NADP-linked domain"/>
    <property type="match status" value="1"/>
</dbReference>
<keyword evidence="6" id="KW-0560">Oxidoreductase</keyword>
<dbReference type="InterPro" id="IPR001709">
    <property type="entry name" value="Flavoprot_Pyr_Nucl_cyt_Rdtase"/>
</dbReference>
<keyword evidence="2" id="KW-0285">Flavoprotein</keyword>
<dbReference type="GO" id="GO:0016491">
    <property type="term" value="F:oxidoreductase activity"/>
    <property type="evidence" value="ECO:0007669"/>
    <property type="project" value="UniProtKB-KW"/>
</dbReference>
<dbReference type="InterPro" id="IPR008333">
    <property type="entry name" value="Cbr1-like_FAD-bd_dom"/>
</dbReference>
<dbReference type="Proteomes" id="UP000295620">
    <property type="component" value="Unassembled WGS sequence"/>
</dbReference>
<dbReference type="PANTHER" id="PTHR47354:SF8">
    <property type="entry name" value="1,2-PHENYLACETYL-COA EPOXIDASE, SUBUNIT E"/>
    <property type="match status" value="1"/>
</dbReference>
<evidence type="ECO:0000256" key="2">
    <source>
        <dbReference type="ARBA" id="ARBA00022630"/>
    </source>
</evidence>
<dbReference type="GO" id="GO:0046872">
    <property type="term" value="F:metal ion binding"/>
    <property type="evidence" value="ECO:0007669"/>
    <property type="project" value="UniProtKB-KW"/>
</dbReference>
<evidence type="ECO:0000256" key="4">
    <source>
        <dbReference type="ARBA" id="ARBA00022723"/>
    </source>
</evidence>
<dbReference type="OrthoDB" id="9789468at2"/>
<evidence type="ECO:0000256" key="1">
    <source>
        <dbReference type="ARBA" id="ARBA00001974"/>
    </source>
</evidence>
<dbReference type="InterPro" id="IPR001041">
    <property type="entry name" value="2Fe-2S_ferredoxin-type"/>
</dbReference>
<dbReference type="GO" id="GO:0051537">
    <property type="term" value="F:2 iron, 2 sulfur cluster binding"/>
    <property type="evidence" value="ECO:0007669"/>
    <property type="project" value="UniProtKB-KW"/>
</dbReference>
<evidence type="ECO:0000256" key="7">
    <source>
        <dbReference type="ARBA" id="ARBA00023004"/>
    </source>
</evidence>
<keyword evidence="5" id="KW-0274">FAD</keyword>
<keyword evidence="12" id="KW-1185">Reference proteome</keyword>
<dbReference type="PRINTS" id="PR00371">
    <property type="entry name" value="FPNCR"/>
</dbReference>
<dbReference type="InterPro" id="IPR012675">
    <property type="entry name" value="Beta-grasp_dom_sf"/>
</dbReference>
<dbReference type="EMBL" id="SNYC01000006">
    <property type="protein sequence ID" value="TDQ07668.1"/>
    <property type="molecule type" value="Genomic_DNA"/>
</dbReference>
<gene>
    <name evidence="11" type="ORF">ATK78_3796</name>
</gene>
<dbReference type="AlphaFoldDB" id="A0A4R6SSX4"/>
<dbReference type="InterPro" id="IPR006058">
    <property type="entry name" value="2Fe2S_fd_BS"/>
</dbReference>
<evidence type="ECO:0000313" key="11">
    <source>
        <dbReference type="EMBL" id="TDQ07668.1"/>
    </source>
</evidence>
<feature type="domain" description="FAD-binding FR-type" evidence="10">
    <location>
        <begin position="1"/>
        <end position="104"/>
    </location>
</feature>
<organism evidence="11 12">
    <name type="scientific">Pedobacter metabolipauper</name>
    <dbReference type="NCBI Taxonomy" id="425513"/>
    <lineage>
        <taxon>Bacteria</taxon>
        <taxon>Pseudomonadati</taxon>
        <taxon>Bacteroidota</taxon>
        <taxon>Sphingobacteriia</taxon>
        <taxon>Sphingobacteriales</taxon>
        <taxon>Sphingobacteriaceae</taxon>
        <taxon>Pedobacter</taxon>
    </lineage>
</organism>
<dbReference type="InterPro" id="IPR050415">
    <property type="entry name" value="MRET"/>
</dbReference>
<dbReference type="InterPro" id="IPR017938">
    <property type="entry name" value="Riboflavin_synthase-like_b-brl"/>
</dbReference>
<dbReference type="Gene3D" id="2.40.30.10">
    <property type="entry name" value="Translation factors"/>
    <property type="match status" value="1"/>
</dbReference>
<proteinExistence type="predicted"/>
<dbReference type="Pfam" id="PF00111">
    <property type="entry name" value="Fer2"/>
    <property type="match status" value="1"/>
</dbReference>
<reference evidence="11 12" key="1">
    <citation type="submission" date="2019-03" db="EMBL/GenBank/DDBJ databases">
        <title>Genomic Encyclopedia of Archaeal and Bacterial Type Strains, Phase II (KMG-II): from individual species to whole genera.</title>
        <authorList>
            <person name="Goeker M."/>
        </authorList>
    </citation>
    <scope>NUCLEOTIDE SEQUENCE [LARGE SCALE GENOMIC DNA]</scope>
    <source>
        <strain evidence="11 12">DSM 19035</strain>
    </source>
</reference>
<feature type="domain" description="2Fe-2S ferredoxin-type" evidence="9">
    <location>
        <begin position="263"/>
        <end position="350"/>
    </location>
</feature>
<dbReference type="PROSITE" id="PS51085">
    <property type="entry name" value="2FE2S_FER_2"/>
    <property type="match status" value="1"/>
</dbReference>
<keyword evidence="7" id="KW-0408">Iron</keyword>
<evidence type="ECO:0000259" key="9">
    <source>
        <dbReference type="PROSITE" id="PS51085"/>
    </source>
</evidence>
<dbReference type="CDD" id="cd06214">
    <property type="entry name" value="PA_degradation_oxidoreductase_like"/>
    <property type="match status" value="1"/>
</dbReference>
<comment type="cofactor">
    <cofactor evidence="1">
        <name>FAD</name>
        <dbReference type="ChEBI" id="CHEBI:57692"/>
    </cofactor>
</comment>
<dbReference type="SUPFAM" id="SSF54292">
    <property type="entry name" value="2Fe-2S ferredoxin-like"/>
    <property type="match status" value="1"/>
</dbReference>